<comment type="caution">
    <text evidence="2">The sequence shown here is derived from an EMBL/GenBank/DDBJ whole genome shotgun (WGS) entry which is preliminary data.</text>
</comment>
<dbReference type="InterPro" id="IPR039422">
    <property type="entry name" value="MarR/SlyA-like"/>
</dbReference>
<evidence type="ECO:0000313" key="3">
    <source>
        <dbReference type="Proteomes" id="UP001500665"/>
    </source>
</evidence>
<dbReference type="SUPFAM" id="SSF46785">
    <property type="entry name" value="Winged helix' DNA-binding domain"/>
    <property type="match status" value="1"/>
</dbReference>
<reference evidence="3" key="1">
    <citation type="journal article" date="2019" name="Int. J. Syst. Evol. Microbiol.">
        <title>The Global Catalogue of Microorganisms (GCM) 10K type strain sequencing project: providing services to taxonomists for standard genome sequencing and annotation.</title>
        <authorList>
            <consortium name="The Broad Institute Genomics Platform"/>
            <consortium name="The Broad Institute Genome Sequencing Center for Infectious Disease"/>
            <person name="Wu L."/>
            <person name="Ma J."/>
        </authorList>
    </citation>
    <scope>NUCLEOTIDE SEQUENCE [LARGE SCALE GENOMIC DNA]</scope>
    <source>
        <strain evidence="3">JCM 10696</strain>
    </source>
</reference>
<dbReference type="InterPro" id="IPR036388">
    <property type="entry name" value="WH-like_DNA-bd_sf"/>
</dbReference>
<dbReference type="EMBL" id="BAAAHH010000025">
    <property type="protein sequence ID" value="GAA0960909.1"/>
    <property type="molecule type" value="Genomic_DNA"/>
</dbReference>
<gene>
    <name evidence="2" type="ORF">GCM10009550_52700</name>
</gene>
<feature type="domain" description="HTH marR-type" evidence="1">
    <location>
        <begin position="1"/>
        <end position="147"/>
    </location>
</feature>
<dbReference type="SMART" id="SM00347">
    <property type="entry name" value="HTH_MARR"/>
    <property type="match status" value="1"/>
</dbReference>
<keyword evidence="3" id="KW-1185">Reference proteome</keyword>
<protein>
    <submittedName>
        <fullName evidence="2">MarR family transcriptional regulator</fullName>
    </submittedName>
</protein>
<dbReference type="RefSeq" id="WP_344243648.1">
    <property type="nucleotide sequence ID" value="NZ_BAAAHH010000025.1"/>
</dbReference>
<sequence length="150" mass="17137">MEEPRWLDAAEQSHWRAYLEGSSRLWERLDRDLKASHGLTMPEYEILVRLSEAPERRLRMAELAVMAYQSRSRLSHTCSRLENKGLVRREACADDKRGINAVLTEEGFAALDRAARDHVRTVRAHLVDLVSPEELEVIGNAFARIAAQAE</sequence>
<dbReference type="PRINTS" id="PR00598">
    <property type="entry name" value="HTHMARR"/>
</dbReference>
<dbReference type="InterPro" id="IPR036390">
    <property type="entry name" value="WH_DNA-bd_sf"/>
</dbReference>
<evidence type="ECO:0000313" key="2">
    <source>
        <dbReference type="EMBL" id="GAA0960909.1"/>
    </source>
</evidence>
<evidence type="ECO:0000259" key="1">
    <source>
        <dbReference type="PROSITE" id="PS50995"/>
    </source>
</evidence>
<dbReference type="PROSITE" id="PS50995">
    <property type="entry name" value="HTH_MARR_2"/>
    <property type="match status" value="1"/>
</dbReference>
<dbReference type="Pfam" id="PF12802">
    <property type="entry name" value="MarR_2"/>
    <property type="match status" value="1"/>
</dbReference>
<dbReference type="InterPro" id="IPR000835">
    <property type="entry name" value="HTH_MarR-typ"/>
</dbReference>
<dbReference type="PANTHER" id="PTHR33164:SF99">
    <property type="entry name" value="MARR FAMILY REGULATORY PROTEIN"/>
    <property type="match status" value="1"/>
</dbReference>
<name>A0ABP4C957_9ACTN</name>
<dbReference type="PANTHER" id="PTHR33164">
    <property type="entry name" value="TRANSCRIPTIONAL REGULATOR, MARR FAMILY"/>
    <property type="match status" value="1"/>
</dbReference>
<organism evidence="2 3">
    <name type="scientific">Actinocorallia libanotica</name>
    <dbReference type="NCBI Taxonomy" id="46162"/>
    <lineage>
        <taxon>Bacteria</taxon>
        <taxon>Bacillati</taxon>
        <taxon>Actinomycetota</taxon>
        <taxon>Actinomycetes</taxon>
        <taxon>Streptosporangiales</taxon>
        <taxon>Thermomonosporaceae</taxon>
        <taxon>Actinocorallia</taxon>
    </lineage>
</organism>
<accession>A0ABP4C957</accession>
<proteinExistence type="predicted"/>
<dbReference type="Gene3D" id="1.10.10.10">
    <property type="entry name" value="Winged helix-like DNA-binding domain superfamily/Winged helix DNA-binding domain"/>
    <property type="match status" value="1"/>
</dbReference>
<dbReference type="Proteomes" id="UP001500665">
    <property type="component" value="Unassembled WGS sequence"/>
</dbReference>